<keyword evidence="1" id="KW-1133">Transmembrane helix</keyword>
<accession>A0A7R9MV67</accession>
<gene>
    <name evidence="2" type="ORF">ONB1V03_LOCUS23250</name>
</gene>
<sequence length="49" mass="5493">MAFGLEGHPFVFTLIAAFRFPYLMANGYSAVIPLIMEVLLNTFAIRTLN</sequence>
<feature type="transmembrane region" description="Helical" evidence="1">
    <location>
        <begin position="20"/>
        <end position="40"/>
    </location>
</feature>
<organism evidence="2">
    <name type="scientific">Oppiella nova</name>
    <dbReference type="NCBI Taxonomy" id="334625"/>
    <lineage>
        <taxon>Eukaryota</taxon>
        <taxon>Metazoa</taxon>
        <taxon>Ecdysozoa</taxon>
        <taxon>Arthropoda</taxon>
        <taxon>Chelicerata</taxon>
        <taxon>Arachnida</taxon>
        <taxon>Acari</taxon>
        <taxon>Acariformes</taxon>
        <taxon>Sarcoptiformes</taxon>
        <taxon>Oribatida</taxon>
        <taxon>Brachypylina</taxon>
        <taxon>Oppioidea</taxon>
        <taxon>Oppiidae</taxon>
        <taxon>Oppiella</taxon>
    </lineage>
</organism>
<dbReference type="Proteomes" id="UP000728032">
    <property type="component" value="Unassembled WGS sequence"/>
</dbReference>
<keyword evidence="1" id="KW-0812">Transmembrane</keyword>
<dbReference type="EMBL" id="CAJPVJ010057542">
    <property type="protein sequence ID" value="CAG2183830.1"/>
    <property type="molecule type" value="Genomic_DNA"/>
</dbReference>
<evidence type="ECO:0000313" key="3">
    <source>
        <dbReference type="Proteomes" id="UP000728032"/>
    </source>
</evidence>
<dbReference type="AlphaFoldDB" id="A0A7R9MV67"/>
<proteinExistence type="predicted"/>
<protein>
    <submittedName>
        <fullName evidence="2">Uncharacterized protein</fullName>
    </submittedName>
</protein>
<dbReference type="EMBL" id="OC972367">
    <property type="protein sequence ID" value="CAD7667612.1"/>
    <property type="molecule type" value="Genomic_DNA"/>
</dbReference>
<evidence type="ECO:0000256" key="1">
    <source>
        <dbReference type="SAM" id="Phobius"/>
    </source>
</evidence>
<keyword evidence="1" id="KW-0472">Membrane</keyword>
<reference evidence="2" key="1">
    <citation type="submission" date="2020-11" db="EMBL/GenBank/DDBJ databases">
        <authorList>
            <person name="Tran Van P."/>
        </authorList>
    </citation>
    <scope>NUCLEOTIDE SEQUENCE</scope>
</reference>
<keyword evidence="3" id="KW-1185">Reference proteome</keyword>
<evidence type="ECO:0000313" key="2">
    <source>
        <dbReference type="EMBL" id="CAD7667612.1"/>
    </source>
</evidence>
<name>A0A7R9MV67_9ACAR</name>